<dbReference type="KEGG" id="cdet:87951770"/>
<dbReference type="InterPro" id="IPR002889">
    <property type="entry name" value="WSC_carb-bd"/>
</dbReference>
<dbReference type="Proteomes" id="UP001322277">
    <property type="component" value="Chromosome 11"/>
</dbReference>
<feature type="compositionally biased region" description="Polar residues" evidence="1">
    <location>
        <begin position="605"/>
        <end position="617"/>
    </location>
</feature>
<dbReference type="GeneID" id="87951770"/>
<proteinExistence type="predicted"/>
<dbReference type="PROSITE" id="PS51212">
    <property type="entry name" value="WSC"/>
    <property type="match status" value="1"/>
</dbReference>
<gene>
    <name evidence="4" type="ORF">CDEST_15270</name>
</gene>
<feature type="signal peptide" evidence="2">
    <location>
        <begin position="1"/>
        <end position="21"/>
    </location>
</feature>
<feature type="region of interest" description="Disordered" evidence="1">
    <location>
        <begin position="234"/>
        <end position="381"/>
    </location>
</feature>
<feature type="chain" id="PRO_5044005208" evidence="2">
    <location>
        <begin position="22"/>
        <end position="903"/>
    </location>
</feature>
<accession>A0AAX4J451</accession>
<dbReference type="RefSeq" id="XP_062787477.1">
    <property type="nucleotide sequence ID" value="XM_062931426.1"/>
</dbReference>
<dbReference type="AlphaFoldDB" id="A0AAX4J451"/>
<sequence length="903" mass="93249">MLSRTIILAQVLLALLSAVVSLTVTEASSYLEVAQSSLADNRLSVVTNSVSGRGNFDTFGSYTNGPFGIGPGAMHATGLVRDAVAGQTPNTQYSELNEPQTRCGVQNEAWEIALLTFTINTPPEVTDLQVNFVFALQEPANRNPDSMQIIFNTNDVQLFDNIQWLSSSSPLITTTPAGTGISHARSTGLRSITYTVKSQQTTFQMFICEAISGVDDVAVFYNIVGLTLPQTTTITTSSTTSSSSSTTTTTTTTTEATSTTTSSSSSTTTTATTESTSTTTSSSSSTATTTTTTTATSSTSSSSSTTTTADTSSTSSSSSTATTTTTTTATSSTSSSSSTTTTADTSSTSSSSSTTTTAATSLTASSSTSDSSPGSTLMATSSLLSSESTTLLSPSFSPNTSSSFEMTITSSLSVLPSSGLSTSTSLETLTTSTSQFSTSFSQSLSTTSSIQTPSITATLSSSSRLSLTSSNSITGSVVATNLPNVDNYAFIGCLGSPSGFGSFVQVGQDPNMTQERCVNLSQGRQYGGVFNDTCFVSDLLQGTALFPAASCNLPCPGNAGQICGGLTNATTLGRRSYYGPQVSRRAASPNILLTLFGRVETVGSTTIPSNAGPSGSTIGPPLSSVSPVPLSGSSSLNSPTLPNPSSLVTLENLPPGFSSVSLTLGGVEPIVTSGTTTRIRSNTQHITSIVTTIFYTTVDPVNPTAVVETELHTTIYFEDCGCPTQSTPSICMVTTVAQCHRCGLRGEDKVTLVVPSLSDSLPQNQVSLTRDKSPSSLRLVEFSHETQSSSAATLAVSSSNHLVTLSPTVIHGQSPIHTVASSSNHLVTLNPAVSQGRSPTHILASSKEMPVVPNQNMAAPQSSNVSTVETVVTAIAPSGRQDLYRTEVFRIVVCVLAYTFFLS</sequence>
<dbReference type="EMBL" id="CP137315">
    <property type="protein sequence ID" value="WQF90256.1"/>
    <property type="molecule type" value="Genomic_DNA"/>
</dbReference>
<feature type="compositionally biased region" description="Low complexity" evidence="1">
    <location>
        <begin position="619"/>
        <end position="641"/>
    </location>
</feature>
<protein>
    <submittedName>
        <fullName evidence="4">Carbohydrate-binding WSC</fullName>
    </submittedName>
</protein>
<feature type="region of interest" description="Disordered" evidence="1">
    <location>
        <begin position="605"/>
        <end position="641"/>
    </location>
</feature>
<reference evidence="5" key="1">
    <citation type="journal article" date="2023" name="bioRxiv">
        <title>Complete genome of the Medicago anthracnose fungus, Colletotrichum destructivum, reveals a mini-chromosome-like region within a core chromosome.</title>
        <authorList>
            <person name="Lapalu N."/>
            <person name="Simon A."/>
            <person name="Lu A."/>
            <person name="Plaumann P.-L."/>
            <person name="Amselem J."/>
            <person name="Pigne S."/>
            <person name="Auger A."/>
            <person name="Koch C."/>
            <person name="Dallery J.-F."/>
            <person name="O'Connell R.J."/>
        </authorList>
    </citation>
    <scope>NUCLEOTIDE SEQUENCE [LARGE SCALE GENOMIC DNA]</scope>
    <source>
        <strain evidence="5">CBS 520.97</strain>
    </source>
</reference>
<evidence type="ECO:0000313" key="4">
    <source>
        <dbReference type="EMBL" id="WQF90256.1"/>
    </source>
</evidence>
<dbReference type="SMART" id="SM00321">
    <property type="entry name" value="WSC"/>
    <property type="match status" value="1"/>
</dbReference>
<organism evidence="4 5">
    <name type="scientific">Colletotrichum destructivum</name>
    <dbReference type="NCBI Taxonomy" id="34406"/>
    <lineage>
        <taxon>Eukaryota</taxon>
        <taxon>Fungi</taxon>
        <taxon>Dikarya</taxon>
        <taxon>Ascomycota</taxon>
        <taxon>Pezizomycotina</taxon>
        <taxon>Sordariomycetes</taxon>
        <taxon>Hypocreomycetidae</taxon>
        <taxon>Glomerellales</taxon>
        <taxon>Glomerellaceae</taxon>
        <taxon>Colletotrichum</taxon>
        <taxon>Colletotrichum destructivum species complex</taxon>
    </lineage>
</organism>
<evidence type="ECO:0000259" key="3">
    <source>
        <dbReference type="PROSITE" id="PS51212"/>
    </source>
</evidence>
<evidence type="ECO:0000256" key="1">
    <source>
        <dbReference type="SAM" id="MobiDB-lite"/>
    </source>
</evidence>
<feature type="domain" description="WSC" evidence="3">
    <location>
        <begin position="487"/>
        <end position="581"/>
    </location>
</feature>
<dbReference type="Pfam" id="PF01822">
    <property type="entry name" value="WSC"/>
    <property type="match status" value="1"/>
</dbReference>
<keyword evidence="5" id="KW-1185">Reference proteome</keyword>
<evidence type="ECO:0000256" key="2">
    <source>
        <dbReference type="SAM" id="SignalP"/>
    </source>
</evidence>
<keyword evidence="2" id="KW-0732">Signal</keyword>
<name>A0AAX4J451_9PEZI</name>
<evidence type="ECO:0000313" key="5">
    <source>
        <dbReference type="Proteomes" id="UP001322277"/>
    </source>
</evidence>